<protein>
    <submittedName>
        <fullName evidence="1">Uncharacterized protein</fullName>
    </submittedName>
</protein>
<name>A0A3R8SJK2_9FLAO</name>
<dbReference type="AlphaFoldDB" id="A0A3R8SJK2"/>
<reference evidence="1 2" key="1">
    <citation type="submission" date="2018-10" db="EMBL/GenBank/DDBJ databases">
        <title>Transmission dynamics of multidrug resistant bacteria on intensive care unit surfaces.</title>
        <authorList>
            <person name="D'Souza A.W."/>
            <person name="Potter R.F."/>
            <person name="Wallace M."/>
            <person name="Shupe A."/>
            <person name="Patel S."/>
            <person name="Sun S."/>
            <person name="Gul D."/>
            <person name="Kwon J.H."/>
            <person name="Andleeb S."/>
            <person name="Burnham C.-A.D."/>
            <person name="Dantas G."/>
        </authorList>
    </citation>
    <scope>NUCLEOTIDE SEQUENCE [LARGE SCALE GENOMIC DNA]</scope>
    <source>
        <strain evidence="1 2">WF_348</strain>
    </source>
</reference>
<evidence type="ECO:0000313" key="2">
    <source>
        <dbReference type="Proteomes" id="UP000267844"/>
    </source>
</evidence>
<evidence type="ECO:0000313" key="1">
    <source>
        <dbReference type="EMBL" id="RRT87469.1"/>
    </source>
</evidence>
<dbReference type="RefSeq" id="WP_125350746.1">
    <property type="nucleotide sequence ID" value="NZ_RHPN01000056.1"/>
</dbReference>
<proteinExistence type="predicted"/>
<dbReference type="EMBL" id="RHPO01000054">
    <property type="protein sequence ID" value="RRT87469.1"/>
    <property type="molecule type" value="Genomic_DNA"/>
</dbReference>
<dbReference type="Proteomes" id="UP000267844">
    <property type="component" value="Unassembled WGS sequence"/>
</dbReference>
<accession>A0A3R8SJK2</accession>
<sequence length="169" mass="19710">MEKQLTLQEQKSIIAQFLSVALFGNVNPPEFIRINEIEVKEFSDSFKSGILNKKEDFKPFIVNSISEYVSNLNKSERNKLFWMIISTANFTADAFLYNRNDASIEEIHIEILDAIEKNQTNLFVNLFFARILTIKGGIKAYKEHYATKEWYDSAIENQLKEYNEFCLTT</sequence>
<comment type="caution">
    <text evidence="1">The sequence shown here is derived from an EMBL/GenBank/DDBJ whole genome shotgun (WGS) entry which is preliminary data.</text>
</comment>
<gene>
    <name evidence="1" type="ORF">EGI89_14665</name>
</gene>
<organism evidence="1 2">
    <name type="scientific">Empedobacter falsenii</name>
    <dbReference type="NCBI Taxonomy" id="343874"/>
    <lineage>
        <taxon>Bacteria</taxon>
        <taxon>Pseudomonadati</taxon>
        <taxon>Bacteroidota</taxon>
        <taxon>Flavobacteriia</taxon>
        <taxon>Flavobacteriales</taxon>
        <taxon>Weeksellaceae</taxon>
        <taxon>Empedobacter</taxon>
    </lineage>
</organism>